<gene>
    <name evidence="3" type="ORF">E6C55_30170</name>
</gene>
<dbReference type="GO" id="GO:0006270">
    <property type="term" value="P:DNA replication initiation"/>
    <property type="evidence" value="ECO:0007669"/>
    <property type="project" value="TreeGrafter"/>
</dbReference>
<dbReference type="Pfam" id="PF00308">
    <property type="entry name" value="Bac_DnaA"/>
    <property type="match status" value="1"/>
</dbReference>
<sequence>MPCTTDDTMTLESFVLHAGNRLAYAATEAVIQSPAQAYNPLFIHGPVGVGKTHLLQAIGRTIGKLNTGRQVLYLTANELKSYFHARESLESALESCDVLLLDEVEQLTDAKERKHLLVLVRRMCSDFKQVVMASDAPPNDLSTDIENGRLNIRWGLVIPMILPDQHEPPEQTALDADDLWSNALSVIRSQLSKPVYDTWFHNSRAVMVDGCLTVYSPTRFACDWLEARYTQQILGTVQQLTGEVPSRVIFEADDSATSREVAANSRASTDQRPVHEPSSMPRFFQELKVFFKFHK</sequence>
<keyword evidence="4" id="KW-1185">Reference proteome</keyword>
<dbReference type="Pfam" id="PF11638">
    <property type="entry name" value="DnaA_N"/>
    <property type="match status" value="1"/>
</dbReference>
<dbReference type="PANTHER" id="PTHR30050">
    <property type="entry name" value="CHROMOSOMAL REPLICATION INITIATOR PROTEIN DNAA"/>
    <property type="match status" value="1"/>
</dbReference>
<dbReference type="AlphaFoldDB" id="A0A4S4BFS7"/>
<evidence type="ECO:0000313" key="3">
    <source>
        <dbReference type="EMBL" id="THF73217.1"/>
    </source>
</evidence>
<dbReference type="InterPro" id="IPR013317">
    <property type="entry name" value="DnaA_dom"/>
</dbReference>
<comment type="similarity">
    <text evidence="1">Belongs to the DnaA family.</text>
</comment>
<keyword evidence="1" id="KW-0235">DNA replication</keyword>
<dbReference type="Gene3D" id="3.30.300.180">
    <property type="match status" value="1"/>
</dbReference>
<protein>
    <submittedName>
        <fullName evidence="3">AAA family ATPase</fullName>
    </submittedName>
</protein>
<dbReference type="InterPro" id="IPR027417">
    <property type="entry name" value="P-loop_NTPase"/>
</dbReference>
<feature type="domain" description="AAA+ ATPase" evidence="2">
    <location>
        <begin position="37"/>
        <end position="151"/>
    </location>
</feature>
<organism evidence="3 4">
    <name type="scientific">Cohnella fermenti</name>
    <dbReference type="NCBI Taxonomy" id="2565925"/>
    <lineage>
        <taxon>Bacteria</taxon>
        <taxon>Bacillati</taxon>
        <taxon>Bacillota</taxon>
        <taxon>Bacilli</taxon>
        <taxon>Bacillales</taxon>
        <taxon>Paenibacillaceae</taxon>
        <taxon>Cohnella</taxon>
    </lineage>
</organism>
<dbReference type="OrthoDB" id="9807019at2"/>
<name>A0A4S4BFS7_9BACL</name>
<dbReference type="CDD" id="cd00009">
    <property type="entry name" value="AAA"/>
    <property type="match status" value="1"/>
</dbReference>
<dbReference type="InterPro" id="IPR038454">
    <property type="entry name" value="DnaA_N_sf"/>
</dbReference>
<dbReference type="RefSeq" id="WP_136373559.1">
    <property type="nucleotide sequence ID" value="NZ_SSOB01000060.1"/>
</dbReference>
<dbReference type="InterPro" id="IPR003593">
    <property type="entry name" value="AAA+_ATPase"/>
</dbReference>
<accession>A0A4S4BFS7</accession>
<reference evidence="3 4" key="1">
    <citation type="submission" date="2019-04" db="EMBL/GenBank/DDBJ databases">
        <title>Cohnella sp. nov. isolated from preserved vegetables.</title>
        <authorList>
            <person name="Lin S.-Y."/>
            <person name="Hung M.-H."/>
            <person name="Young C.-C."/>
        </authorList>
    </citation>
    <scope>NUCLEOTIDE SEQUENCE [LARGE SCALE GENOMIC DNA]</scope>
    <source>
        <strain evidence="3 4">CC-MHH1044</strain>
    </source>
</reference>
<dbReference type="GO" id="GO:0005886">
    <property type="term" value="C:plasma membrane"/>
    <property type="evidence" value="ECO:0007669"/>
    <property type="project" value="TreeGrafter"/>
</dbReference>
<proteinExistence type="inferred from homology"/>
<evidence type="ECO:0000256" key="1">
    <source>
        <dbReference type="RuleBase" id="RU004227"/>
    </source>
</evidence>
<dbReference type="PANTHER" id="PTHR30050:SF2">
    <property type="entry name" value="CHROMOSOMAL REPLICATION INITIATOR PROTEIN DNAA"/>
    <property type="match status" value="1"/>
</dbReference>
<dbReference type="PRINTS" id="PR00051">
    <property type="entry name" value="DNAA"/>
</dbReference>
<dbReference type="EMBL" id="SSOB01000060">
    <property type="protein sequence ID" value="THF73217.1"/>
    <property type="molecule type" value="Genomic_DNA"/>
</dbReference>
<evidence type="ECO:0000259" key="2">
    <source>
        <dbReference type="SMART" id="SM00382"/>
    </source>
</evidence>
<dbReference type="InterPro" id="IPR024633">
    <property type="entry name" value="DnaA_N_dom"/>
</dbReference>
<dbReference type="GO" id="GO:0003688">
    <property type="term" value="F:DNA replication origin binding"/>
    <property type="evidence" value="ECO:0007669"/>
    <property type="project" value="TreeGrafter"/>
</dbReference>
<dbReference type="SMART" id="SM00382">
    <property type="entry name" value="AAA"/>
    <property type="match status" value="1"/>
</dbReference>
<comment type="caution">
    <text evidence="3">The sequence shown here is derived from an EMBL/GenBank/DDBJ whole genome shotgun (WGS) entry which is preliminary data.</text>
</comment>
<evidence type="ECO:0000313" key="4">
    <source>
        <dbReference type="Proteomes" id="UP000310636"/>
    </source>
</evidence>
<dbReference type="Proteomes" id="UP000310636">
    <property type="component" value="Unassembled WGS sequence"/>
</dbReference>
<dbReference type="SUPFAM" id="SSF52540">
    <property type="entry name" value="P-loop containing nucleoside triphosphate hydrolases"/>
    <property type="match status" value="1"/>
</dbReference>
<dbReference type="InterPro" id="IPR020591">
    <property type="entry name" value="Chromosome_initiator_DnaA-like"/>
</dbReference>
<dbReference type="Gene3D" id="3.40.50.300">
    <property type="entry name" value="P-loop containing nucleotide triphosphate hydrolases"/>
    <property type="match status" value="1"/>
</dbReference>